<protein>
    <recommendedName>
        <fullName evidence="11">DUF2029 domain-containing protein</fullName>
    </recommendedName>
</protein>
<evidence type="ECO:0000256" key="8">
    <source>
        <dbReference type="SAM" id="Phobius"/>
    </source>
</evidence>
<evidence type="ECO:0008006" key="11">
    <source>
        <dbReference type="Google" id="ProtNLM"/>
    </source>
</evidence>
<gene>
    <name evidence="9" type="ORF">BJP25_13325</name>
</gene>
<evidence type="ECO:0000256" key="7">
    <source>
        <dbReference type="ARBA" id="ARBA00024033"/>
    </source>
</evidence>
<keyword evidence="6 8" id="KW-0472">Membrane</keyword>
<accession>A0A1Q9LPL3</accession>
<evidence type="ECO:0000256" key="1">
    <source>
        <dbReference type="ARBA" id="ARBA00004651"/>
    </source>
</evidence>
<dbReference type="GO" id="GO:0005886">
    <property type="term" value="C:plasma membrane"/>
    <property type="evidence" value="ECO:0007669"/>
    <property type="project" value="UniProtKB-SubCell"/>
</dbReference>
<keyword evidence="5 8" id="KW-1133">Transmembrane helix</keyword>
<feature type="transmembrane region" description="Helical" evidence="8">
    <location>
        <begin position="341"/>
        <end position="360"/>
    </location>
</feature>
<dbReference type="RefSeq" id="WP_075974179.1">
    <property type="nucleotide sequence ID" value="NZ_MKQR01000008.1"/>
</dbReference>
<feature type="transmembrane region" description="Helical" evidence="8">
    <location>
        <begin position="12"/>
        <end position="33"/>
    </location>
</feature>
<keyword evidence="10" id="KW-1185">Reference proteome</keyword>
<evidence type="ECO:0000256" key="6">
    <source>
        <dbReference type="ARBA" id="ARBA00023136"/>
    </source>
</evidence>
<dbReference type="STRING" id="1193682.BJP25_13325"/>
<dbReference type="AlphaFoldDB" id="A0A1Q9LPL3"/>
<evidence type="ECO:0000313" key="9">
    <source>
        <dbReference type="EMBL" id="OLR93968.1"/>
    </source>
</evidence>
<dbReference type="InterPro" id="IPR018584">
    <property type="entry name" value="GT87"/>
</dbReference>
<evidence type="ECO:0000256" key="2">
    <source>
        <dbReference type="ARBA" id="ARBA00022475"/>
    </source>
</evidence>
<name>A0A1Q9LPL3_9PSEU</name>
<comment type="similarity">
    <text evidence="7">Belongs to the glycosyltransferase 87 family.</text>
</comment>
<dbReference type="Pfam" id="PF09594">
    <property type="entry name" value="GT87"/>
    <property type="match status" value="1"/>
</dbReference>
<feature type="transmembrane region" description="Helical" evidence="8">
    <location>
        <begin position="74"/>
        <end position="94"/>
    </location>
</feature>
<feature type="transmembrane region" description="Helical" evidence="8">
    <location>
        <begin position="202"/>
        <end position="231"/>
    </location>
</feature>
<evidence type="ECO:0000256" key="5">
    <source>
        <dbReference type="ARBA" id="ARBA00022989"/>
    </source>
</evidence>
<dbReference type="GO" id="GO:0016758">
    <property type="term" value="F:hexosyltransferase activity"/>
    <property type="evidence" value="ECO:0007669"/>
    <property type="project" value="InterPro"/>
</dbReference>
<feature type="transmembrane region" description="Helical" evidence="8">
    <location>
        <begin position="243"/>
        <end position="272"/>
    </location>
</feature>
<feature type="transmembrane region" description="Helical" evidence="8">
    <location>
        <begin position="279"/>
        <end position="300"/>
    </location>
</feature>
<keyword evidence="3" id="KW-0808">Transferase</keyword>
<comment type="caution">
    <text evidence="9">The sequence shown here is derived from an EMBL/GenBank/DDBJ whole genome shotgun (WGS) entry which is preliminary data.</text>
</comment>
<feature type="transmembrane region" description="Helical" evidence="8">
    <location>
        <begin position="171"/>
        <end position="190"/>
    </location>
</feature>
<evidence type="ECO:0000256" key="3">
    <source>
        <dbReference type="ARBA" id="ARBA00022679"/>
    </source>
</evidence>
<evidence type="ECO:0000256" key="4">
    <source>
        <dbReference type="ARBA" id="ARBA00022692"/>
    </source>
</evidence>
<organism evidence="9 10">
    <name type="scientific">Actinokineospora bangkokensis</name>
    <dbReference type="NCBI Taxonomy" id="1193682"/>
    <lineage>
        <taxon>Bacteria</taxon>
        <taxon>Bacillati</taxon>
        <taxon>Actinomycetota</taxon>
        <taxon>Actinomycetes</taxon>
        <taxon>Pseudonocardiales</taxon>
        <taxon>Pseudonocardiaceae</taxon>
        <taxon>Actinokineospora</taxon>
    </lineage>
</organism>
<sequence>MPLRAALRRDHAVVLDVVLYAVSGAFAVGTAFGSEFYGYRVWGNCASVGYLAAALLSAWLLLTGDRRRARVRWTAAAVGWGAATLLPLGLLVAVRDPGFRWGPWPWSFPSQPEVWVIERAARALLADGTPYLPLAALGPTPNPDDYTPYGPAMTLFGMPRALFGDHAVTDARIAFLVVFLGALALSWHLLGRPPVPVRAAQLLVVGPLTALTLAVAGDDVAVLGLVVLAAVVAHRPGVRSAPLWAGLLCAVLITMKLTAVPAAVVLAVGLAAERGRRGAAVFLGALAAGTTALVVPVLLVDPGAFVEHVLKFPVGLGRSGSPASSPFPGHLLAGTGPAGHALAMVLLLAAAAAIAAWLVVRPPRTAADAVGRTATGLGAAILLAPATRWGYLVYPVALIGAALLLRARSATAGSAEPDRTGAPVDPPPVPLG</sequence>
<keyword evidence="2" id="KW-1003">Cell membrane</keyword>
<proteinExistence type="inferred from homology"/>
<reference evidence="9 10" key="1">
    <citation type="submission" date="2016-10" db="EMBL/GenBank/DDBJ databases">
        <title>The Draft Genome Sequence of Actinokineospora bangkokensis 44EHWT reveals the biosynthetic pathway of antifungal compounds Thailandins with unusual extender unit butylmalonyl-CoA.</title>
        <authorList>
            <person name="Greule A."/>
            <person name="Intra B."/>
            <person name="Flemming S."/>
            <person name="Rommel M.G."/>
            <person name="Panbangred W."/>
            <person name="Bechthold A."/>
        </authorList>
    </citation>
    <scope>NUCLEOTIDE SEQUENCE [LARGE SCALE GENOMIC DNA]</scope>
    <source>
        <strain evidence="9 10">44EHW</strain>
    </source>
</reference>
<comment type="subcellular location">
    <subcellularLocation>
        <location evidence="1">Cell membrane</location>
        <topology evidence="1">Multi-pass membrane protein</topology>
    </subcellularLocation>
</comment>
<keyword evidence="4 8" id="KW-0812">Transmembrane</keyword>
<evidence type="ECO:0000313" key="10">
    <source>
        <dbReference type="Proteomes" id="UP000186040"/>
    </source>
</evidence>
<dbReference type="EMBL" id="MKQR01000008">
    <property type="protein sequence ID" value="OLR93968.1"/>
    <property type="molecule type" value="Genomic_DNA"/>
</dbReference>
<feature type="transmembrane region" description="Helical" evidence="8">
    <location>
        <begin position="39"/>
        <end position="62"/>
    </location>
</feature>
<dbReference type="OrthoDB" id="3867445at2"/>
<dbReference type="Proteomes" id="UP000186040">
    <property type="component" value="Unassembled WGS sequence"/>
</dbReference>
<feature type="transmembrane region" description="Helical" evidence="8">
    <location>
        <begin position="392"/>
        <end position="409"/>
    </location>
</feature>